<dbReference type="CDD" id="cd22270">
    <property type="entry name" value="DPBB_kiwellin-like"/>
    <property type="match status" value="1"/>
</dbReference>
<name>A0A0D9VIQ6_9ORYZ</name>
<reference evidence="7" key="2">
    <citation type="submission" date="2013-12" db="EMBL/GenBank/DDBJ databases">
        <authorList>
            <person name="Yu Y."/>
            <person name="Lee S."/>
            <person name="de Baynast K."/>
            <person name="Wissotski M."/>
            <person name="Liu L."/>
            <person name="Talag J."/>
            <person name="Goicoechea J."/>
            <person name="Angelova A."/>
            <person name="Jetty R."/>
            <person name="Kudrna D."/>
            <person name="Golser W."/>
            <person name="Rivera L."/>
            <person name="Zhang J."/>
            <person name="Wing R."/>
        </authorList>
    </citation>
    <scope>NUCLEOTIDE SEQUENCE</scope>
</reference>
<dbReference type="STRING" id="77586.A0A0D9VIQ6"/>
<feature type="chain" id="PRO_5002347700" description="RlpA-like protein double-psi beta-barrel domain-containing protein" evidence="5">
    <location>
        <begin position="30"/>
        <end position="190"/>
    </location>
</feature>
<comment type="similarity">
    <text evidence="2">Belongs to the kiwellin family.</text>
</comment>
<dbReference type="Pfam" id="PF24300">
    <property type="entry name" value="KWL1"/>
    <property type="match status" value="1"/>
</dbReference>
<dbReference type="EnsemblPlants" id="LPERR02G20670.1">
    <property type="protein sequence ID" value="LPERR02G20670.1"/>
    <property type="gene ID" value="LPERR02G20670"/>
</dbReference>
<comment type="subcellular location">
    <subcellularLocation>
        <location evidence="1">Secreted</location>
    </subcellularLocation>
</comment>
<evidence type="ECO:0000256" key="5">
    <source>
        <dbReference type="SAM" id="SignalP"/>
    </source>
</evidence>
<proteinExistence type="inferred from homology"/>
<evidence type="ECO:0000256" key="2">
    <source>
        <dbReference type="ARBA" id="ARBA00005592"/>
    </source>
</evidence>
<protein>
    <recommendedName>
        <fullName evidence="8">RlpA-like protein double-psi beta-barrel domain-containing protein</fullName>
    </recommendedName>
</protein>
<dbReference type="Gramene" id="LPERR02G20670.1">
    <property type="protein sequence ID" value="LPERR02G20670.1"/>
    <property type="gene ID" value="LPERR02G20670"/>
</dbReference>
<reference evidence="6" key="3">
    <citation type="submission" date="2015-04" db="UniProtKB">
        <authorList>
            <consortium name="EnsemblPlants"/>
        </authorList>
    </citation>
    <scope>IDENTIFICATION</scope>
</reference>
<reference evidence="6 7" key="1">
    <citation type="submission" date="2012-08" db="EMBL/GenBank/DDBJ databases">
        <title>Oryza genome evolution.</title>
        <authorList>
            <person name="Wing R.A."/>
        </authorList>
    </citation>
    <scope>NUCLEOTIDE SEQUENCE</scope>
</reference>
<dbReference type="AlphaFoldDB" id="A0A0D9VIQ6"/>
<dbReference type="SUPFAM" id="SSF50685">
    <property type="entry name" value="Barwin-like endoglucanases"/>
    <property type="match status" value="1"/>
</dbReference>
<dbReference type="PANTHER" id="PTHR33191">
    <property type="entry name" value="RIPENING-RELATED PROTEIN 2-RELATED"/>
    <property type="match status" value="1"/>
</dbReference>
<dbReference type="Proteomes" id="UP000032180">
    <property type="component" value="Chromosome 2"/>
</dbReference>
<keyword evidence="4 5" id="KW-0732">Signal</keyword>
<dbReference type="HOGENOM" id="CLU_047639_4_2_1"/>
<dbReference type="InterPro" id="IPR036908">
    <property type="entry name" value="RlpA-like_sf"/>
</dbReference>
<organism evidence="6 7">
    <name type="scientific">Leersia perrieri</name>
    <dbReference type="NCBI Taxonomy" id="77586"/>
    <lineage>
        <taxon>Eukaryota</taxon>
        <taxon>Viridiplantae</taxon>
        <taxon>Streptophyta</taxon>
        <taxon>Embryophyta</taxon>
        <taxon>Tracheophyta</taxon>
        <taxon>Spermatophyta</taxon>
        <taxon>Magnoliopsida</taxon>
        <taxon>Liliopsida</taxon>
        <taxon>Poales</taxon>
        <taxon>Poaceae</taxon>
        <taxon>BOP clade</taxon>
        <taxon>Oryzoideae</taxon>
        <taxon>Oryzeae</taxon>
        <taxon>Oryzinae</taxon>
        <taxon>Leersia</taxon>
    </lineage>
</organism>
<sequence length="190" mass="20420">MTTTTTNRLLAALAITGLVLVSFPRLSRGDGRELAEECRPSGTLTPTRSYSCQDCCEKGQAYPTYTCSPPTTARTKAVMTLNDFEPGGDGGGPSECDDDYHQNTELVVALSTGWYANGERCGKNIQISANGKQTVAKVVDECDSQRGCDEEHAFQPPCRNNIVDASQAVWDSLGITGEEVGEIDITWSDA</sequence>
<evidence type="ECO:0000313" key="6">
    <source>
        <dbReference type="EnsemblPlants" id="LPERR02G20670.1"/>
    </source>
</evidence>
<dbReference type="InterPro" id="IPR039271">
    <property type="entry name" value="Kiwellin-like"/>
</dbReference>
<dbReference type="Gene3D" id="2.40.40.10">
    <property type="entry name" value="RlpA-like domain"/>
    <property type="match status" value="1"/>
</dbReference>
<dbReference type="eggNOG" id="ENOG502RXVH">
    <property type="taxonomic scope" value="Eukaryota"/>
</dbReference>
<keyword evidence="3" id="KW-0964">Secreted</keyword>
<evidence type="ECO:0000313" key="7">
    <source>
        <dbReference type="Proteomes" id="UP000032180"/>
    </source>
</evidence>
<evidence type="ECO:0008006" key="8">
    <source>
        <dbReference type="Google" id="ProtNLM"/>
    </source>
</evidence>
<dbReference type="PANTHER" id="PTHR33191:SF9">
    <property type="entry name" value="RIPENING-RELATED PROTEIN 2-RELATED"/>
    <property type="match status" value="1"/>
</dbReference>
<dbReference type="GO" id="GO:0005576">
    <property type="term" value="C:extracellular region"/>
    <property type="evidence" value="ECO:0007669"/>
    <property type="project" value="UniProtKB-SubCell"/>
</dbReference>
<evidence type="ECO:0000256" key="3">
    <source>
        <dbReference type="ARBA" id="ARBA00022525"/>
    </source>
</evidence>
<evidence type="ECO:0000256" key="1">
    <source>
        <dbReference type="ARBA" id="ARBA00004613"/>
    </source>
</evidence>
<evidence type="ECO:0000256" key="4">
    <source>
        <dbReference type="ARBA" id="ARBA00022729"/>
    </source>
</evidence>
<keyword evidence="7" id="KW-1185">Reference proteome</keyword>
<accession>A0A0D9VIQ6</accession>
<feature type="signal peptide" evidence="5">
    <location>
        <begin position="1"/>
        <end position="29"/>
    </location>
</feature>